<dbReference type="Proteomes" id="UP000324233">
    <property type="component" value="Chromosome"/>
</dbReference>
<dbReference type="PANTHER" id="PTHR30093">
    <property type="entry name" value="GENERAL SECRETION PATHWAY PROTEIN G"/>
    <property type="match status" value="1"/>
</dbReference>
<proteinExistence type="predicted"/>
<accession>A0A5B9VV88</accession>
<feature type="transmembrane region" description="Helical" evidence="1">
    <location>
        <begin position="20"/>
        <end position="42"/>
    </location>
</feature>
<name>A0A5B9VV88_9BACT</name>
<organism evidence="3 4">
    <name type="scientific">Aquisphaera giovannonii</name>
    <dbReference type="NCBI Taxonomy" id="406548"/>
    <lineage>
        <taxon>Bacteria</taxon>
        <taxon>Pseudomonadati</taxon>
        <taxon>Planctomycetota</taxon>
        <taxon>Planctomycetia</taxon>
        <taxon>Isosphaerales</taxon>
        <taxon>Isosphaeraceae</taxon>
        <taxon>Aquisphaera</taxon>
    </lineage>
</organism>
<dbReference type="InterPro" id="IPR011453">
    <property type="entry name" value="DUF1559"/>
</dbReference>
<dbReference type="NCBIfam" id="TIGR04294">
    <property type="entry name" value="pre_pil_HX9DG"/>
    <property type="match status" value="1"/>
</dbReference>
<dbReference type="Pfam" id="PF07596">
    <property type="entry name" value="SBP_bac_10"/>
    <property type="match status" value="1"/>
</dbReference>
<dbReference type="PANTHER" id="PTHR30093:SF2">
    <property type="entry name" value="TYPE II SECRETION SYSTEM PROTEIN H"/>
    <property type="match status" value="1"/>
</dbReference>
<feature type="domain" description="DUF1559" evidence="2">
    <location>
        <begin position="57"/>
        <end position="153"/>
    </location>
</feature>
<keyword evidence="1" id="KW-0812">Transmembrane</keyword>
<dbReference type="OrthoDB" id="285651at2"/>
<dbReference type="AlphaFoldDB" id="A0A5B9VV88"/>
<keyword evidence="1" id="KW-0472">Membrane</keyword>
<protein>
    <recommendedName>
        <fullName evidence="2">DUF1559 domain-containing protein</fullName>
    </recommendedName>
</protein>
<evidence type="ECO:0000256" key="1">
    <source>
        <dbReference type="SAM" id="Phobius"/>
    </source>
</evidence>
<dbReference type="EMBL" id="CP042997">
    <property type="protein sequence ID" value="QEH31685.1"/>
    <property type="molecule type" value="Genomic_DNA"/>
</dbReference>
<evidence type="ECO:0000313" key="4">
    <source>
        <dbReference type="Proteomes" id="UP000324233"/>
    </source>
</evidence>
<dbReference type="KEGG" id="agv:OJF2_01500"/>
<dbReference type="RefSeq" id="WP_148590338.1">
    <property type="nucleotide sequence ID" value="NZ_CP042997.1"/>
</dbReference>
<sequence>MFAGPEDDPAFPGDSWKSVAGMLLRVAAIAGCLGALVVMLALSFVSDVDDHMTVVKRATCVDNLRAISLALMQYASAQGRLPPACTVDAKGRRLHSWRTLILPYLPPREEMAELYASIDLSKPWDDPANRRAAASMPDAFRCPSAAGPKDLTTYLASAGPSAFLIPGKPRNLLEITDPRDATLAVIEAGREDAVPWMSPKDADEALILRLSPDSSLIHPGGMPAAMVDGSVRFLKATLPAAARRALISVDGDDSIIAPE</sequence>
<keyword evidence="4" id="KW-1185">Reference proteome</keyword>
<gene>
    <name evidence="3" type="ORF">OJF2_01500</name>
</gene>
<reference evidence="3 4" key="1">
    <citation type="submission" date="2019-08" db="EMBL/GenBank/DDBJ databases">
        <title>Deep-cultivation of Planctomycetes and their phenomic and genomic characterization uncovers novel biology.</title>
        <authorList>
            <person name="Wiegand S."/>
            <person name="Jogler M."/>
            <person name="Boedeker C."/>
            <person name="Pinto D."/>
            <person name="Vollmers J."/>
            <person name="Rivas-Marin E."/>
            <person name="Kohn T."/>
            <person name="Peeters S.H."/>
            <person name="Heuer A."/>
            <person name="Rast P."/>
            <person name="Oberbeckmann S."/>
            <person name="Bunk B."/>
            <person name="Jeske O."/>
            <person name="Meyerdierks A."/>
            <person name="Storesund J.E."/>
            <person name="Kallscheuer N."/>
            <person name="Luecker S."/>
            <person name="Lage O.M."/>
            <person name="Pohl T."/>
            <person name="Merkel B.J."/>
            <person name="Hornburger P."/>
            <person name="Mueller R.-W."/>
            <person name="Bruemmer F."/>
            <person name="Labrenz M."/>
            <person name="Spormann A.M."/>
            <person name="Op den Camp H."/>
            <person name="Overmann J."/>
            <person name="Amann R."/>
            <person name="Jetten M.S.M."/>
            <person name="Mascher T."/>
            <person name="Medema M.H."/>
            <person name="Devos D.P."/>
            <person name="Kaster A.-K."/>
            <person name="Ovreas L."/>
            <person name="Rohde M."/>
            <person name="Galperin M.Y."/>
            <person name="Jogler C."/>
        </authorList>
    </citation>
    <scope>NUCLEOTIDE SEQUENCE [LARGE SCALE GENOMIC DNA]</scope>
    <source>
        <strain evidence="3 4">OJF2</strain>
    </source>
</reference>
<evidence type="ECO:0000259" key="2">
    <source>
        <dbReference type="Pfam" id="PF07596"/>
    </source>
</evidence>
<dbReference type="InterPro" id="IPR027558">
    <property type="entry name" value="Pre_pil_HX9DG_C"/>
</dbReference>
<keyword evidence="1" id="KW-1133">Transmembrane helix</keyword>
<evidence type="ECO:0000313" key="3">
    <source>
        <dbReference type="EMBL" id="QEH31685.1"/>
    </source>
</evidence>